<dbReference type="STRING" id="1830138.SAMN05443507_11376"/>
<comment type="subcellular location">
    <subcellularLocation>
        <location evidence="1">Cytoplasm</location>
    </subcellularLocation>
</comment>
<evidence type="ECO:0000256" key="5">
    <source>
        <dbReference type="ARBA" id="ARBA00038253"/>
    </source>
</evidence>
<dbReference type="InterPro" id="IPR051476">
    <property type="entry name" value="Bac_ResReg_Asp_Phosphatase"/>
</dbReference>
<evidence type="ECO:0000256" key="6">
    <source>
        <dbReference type="PROSITE-ProRule" id="PRU00339"/>
    </source>
</evidence>
<keyword evidence="10" id="KW-1185">Reference proteome</keyword>
<dbReference type="InterPro" id="IPR011990">
    <property type="entry name" value="TPR-like_helical_dom_sf"/>
</dbReference>
<dbReference type="PANTHER" id="PTHR46630">
    <property type="entry name" value="TETRATRICOPEPTIDE REPEAT PROTEIN 29"/>
    <property type="match status" value="1"/>
</dbReference>
<evidence type="ECO:0000259" key="8">
    <source>
        <dbReference type="PROSITE" id="PS50943"/>
    </source>
</evidence>
<dbReference type="Gene3D" id="1.25.40.10">
    <property type="entry name" value="Tetratricopeptide repeat domain"/>
    <property type="match status" value="3"/>
</dbReference>
<dbReference type="InterPro" id="IPR001387">
    <property type="entry name" value="Cro/C1-type_HTH"/>
</dbReference>
<name>A0A1M6SA01_9BACL</name>
<dbReference type="SMART" id="SM00530">
    <property type="entry name" value="HTH_XRE"/>
    <property type="match status" value="1"/>
</dbReference>
<dbReference type="Pfam" id="PF13181">
    <property type="entry name" value="TPR_8"/>
    <property type="match status" value="2"/>
</dbReference>
<proteinExistence type="inferred from homology"/>
<keyword evidence="2" id="KW-0963">Cytoplasm</keyword>
<sequence length="425" mass="49131">MASIGETIRNLRREKGMTQQELSQNIVTPSMISQIESNRATPSAKVLEQLAERLGVPFSVFHVERTTTTDLTQRLRKARSLVDKERYEEAVPILKELSAFQENNAKLESIFQLLAECYVQLEQLEDASMAYEEVIRFAVEKNDIATAVHAYFHLGNLERRRKRQKLSLMYWTRASEMLAQHPSLHMPLEMKIYGNLARLYLDRGDIQQSHEAYLRMTQLAEEYGTTNDMARAYHGLAYTYTELMDFENALIFNEKAIQTYEKSGQLRGMRQCQINQAYILRCAKQYRQAIDYCSQLIDLREFPRDNIRLAGAYIERAESYFALGELENAVEDTQMALQQDGQNITLQIQANFILARVAASKQDYKTALEYLDVSLEKVDSNDLPQFTELKRHQAIWTQKWSGDQSSMMTIATQLANSILREKLLV</sequence>
<comment type="similarity">
    <text evidence="5">Belongs to the Rap family.</text>
</comment>
<dbReference type="OrthoDB" id="2470999at2"/>
<dbReference type="SUPFAM" id="SSF48452">
    <property type="entry name" value="TPR-like"/>
    <property type="match status" value="2"/>
</dbReference>
<dbReference type="RefSeq" id="WP_072874227.1">
    <property type="nucleotide sequence ID" value="NZ_FRAF01000013.1"/>
</dbReference>
<dbReference type="CDD" id="cd00093">
    <property type="entry name" value="HTH_XRE"/>
    <property type="match status" value="1"/>
</dbReference>
<keyword evidence="4 6" id="KW-0802">TPR repeat</keyword>
<dbReference type="Gene3D" id="1.10.260.40">
    <property type="entry name" value="lambda repressor-like DNA-binding domains"/>
    <property type="match status" value="1"/>
</dbReference>
<dbReference type="AlphaFoldDB" id="A0A1M6SA01"/>
<dbReference type="InterPro" id="IPR019734">
    <property type="entry name" value="TPR_rpt"/>
</dbReference>
<feature type="domain" description="HTH cro/C1-type" evidence="8">
    <location>
        <begin position="8"/>
        <end position="61"/>
    </location>
</feature>
<evidence type="ECO:0000313" key="9">
    <source>
        <dbReference type="EMBL" id="SHK41612.1"/>
    </source>
</evidence>
<gene>
    <name evidence="9" type="ORF">SAMN05443507_11376</name>
</gene>
<evidence type="ECO:0000313" key="10">
    <source>
        <dbReference type="Proteomes" id="UP000184016"/>
    </source>
</evidence>
<evidence type="ECO:0000256" key="4">
    <source>
        <dbReference type="ARBA" id="ARBA00022803"/>
    </source>
</evidence>
<evidence type="ECO:0000256" key="2">
    <source>
        <dbReference type="ARBA" id="ARBA00022490"/>
    </source>
</evidence>
<dbReference type="PANTHER" id="PTHR46630:SF1">
    <property type="entry name" value="TETRATRICOPEPTIDE REPEAT PROTEIN 29"/>
    <property type="match status" value="1"/>
</dbReference>
<dbReference type="GO" id="GO:0005737">
    <property type="term" value="C:cytoplasm"/>
    <property type="evidence" value="ECO:0007669"/>
    <property type="project" value="UniProtKB-SubCell"/>
</dbReference>
<organism evidence="9 10">
    <name type="scientific">Alicyclobacillus tolerans</name>
    <dbReference type="NCBI Taxonomy" id="90970"/>
    <lineage>
        <taxon>Bacteria</taxon>
        <taxon>Bacillati</taxon>
        <taxon>Bacillota</taxon>
        <taxon>Bacilli</taxon>
        <taxon>Bacillales</taxon>
        <taxon>Alicyclobacillaceae</taxon>
        <taxon>Alicyclobacillus</taxon>
    </lineage>
</organism>
<dbReference type="SUPFAM" id="SSF47413">
    <property type="entry name" value="lambda repressor-like DNA-binding domains"/>
    <property type="match status" value="1"/>
</dbReference>
<dbReference type="GO" id="GO:0003677">
    <property type="term" value="F:DNA binding"/>
    <property type="evidence" value="ECO:0007669"/>
    <property type="project" value="InterPro"/>
</dbReference>
<protein>
    <submittedName>
        <fullName evidence="9">Transcriptional regulator, XRE family /transcriptional regulator</fullName>
    </submittedName>
</protein>
<evidence type="ECO:0000256" key="7">
    <source>
        <dbReference type="SAM" id="MobiDB-lite"/>
    </source>
</evidence>
<reference evidence="10" key="1">
    <citation type="submission" date="2016-11" db="EMBL/GenBank/DDBJ databases">
        <authorList>
            <person name="Varghese N."/>
            <person name="Submissions S."/>
        </authorList>
    </citation>
    <scope>NUCLEOTIDE SEQUENCE [LARGE SCALE GENOMIC DNA]</scope>
    <source>
        <strain evidence="10">USBA-503</strain>
    </source>
</reference>
<dbReference type="PROSITE" id="PS50943">
    <property type="entry name" value="HTH_CROC1"/>
    <property type="match status" value="1"/>
</dbReference>
<accession>A0A1M6SA01</accession>
<keyword evidence="3" id="KW-0677">Repeat</keyword>
<feature type="region of interest" description="Disordered" evidence="7">
    <location>
        <begin position="1"/>
        <end position="23"/>
    </location>
</feature>
<dbReference type="PROSITE" id="PS50005">
    <property type="entry name" value="TPR"/>
    <property type="match status" value="2"/>
</dbReference>
<dbReference type="Proteomes" id="UP000184016">
    <property type="component" value="Unassembled WGS sequence"/>
</dbReference>
<feature type="repeat" description="TPR" evidence="6">
    <location>
        <begin position="310"/>
        <end position="343"/>
    </location>
</feature>
<dbReference type="EMBL" id="FRAF01000013">
    <property type="protein sequence ID" value="SHK41612.1"/>
    <property type="molecule type" value="Genomic_DNA"/>
</dbReference>
<feature type="repeat" description="TPR" evidence="6">
    <location>
        <begin position="230"/>
        <end position="263"/>
    </location>
</feature>
<dbReference type="SMART" id="SM00028">
    <property type="entry name" value="TPR"/>
    <property type="match status" value="8"/>
</dbReference>
<dbReference type="InterPro" id="IPR010982">
    <property type="entry name" value="Lambda_DNA-bd_dom_sf"/>
</dbReference>
<evidence type="ECO:0000256" key="1">
    <source>
        <dbReference type="ARBA" id="ARBA00004496"/>
    </source>
</evidence>
<dbReference type="Pfam" id="PF01381">
    <property type="entry name" value="HTH_3"/>
    <property type="match status" value="1"/>
</dbReference>
<evidence type="ECO:0000256" key="3">
    <source>
        <dbReference type="ARBA" id="ARBA00022737"/>
    </source>
</evidence>